<dbReference type="PANTHER" id="PTHR11136">
    <property type="entry name" value="FOLYLPOLYGLUTAMATE SYNTHASE-RELATED"/>
    <property type="match status" value="1"/>
</dbReference>
<reference evidence="27" key="1">
    <citation type="submission" date="2016-10" db="EMBL/GenBank/DDBJ databases">
        <authorList>
            <person name="Varghese N."/>
            <person name="Submissions S."/>
        </authorList>
    </citation>
    <scope>NUCLEOTIDE SEQUENCE [LARGE SCALE GENOMIC DNA]</scope>
    <source>
        <strain evidence="27">DSM 6150</strain>
    </source>
</reference>
<feature type="domain" description="Mur ligase central" evidence="25">
    <location>
        <begin position="49"/>
        <end position="188"/>
    </location>
</feature>
<keyword evidence="15" id="KW-0289">Folate biosynthesis</keyword>
<comment type="subunit">
    <text evidence="6">Monomer.</text>
</comment>
<evidence type="ECO:0000256" key="21">
    <source>
        <dbReference type="ARBA" id="ARBA00049035"/>
    </source>
</evidence>
<gene>
    <name evidence="26" type="ORF">SAMN05660284_00181</name>
</gene>
<dbReference type="Gene3D" id="3.40.1190.10">
    <property type="entry name" value="Mur-like, catalytic domain"/>
    <property type="match status" value="1"/>
</dbReference>
<comment type="function">
    <text evidence="2">Functions in two distinct reactions of the de novo folate biosynthetic pathway. Catalyzes the addition of a glutamate residue to dihydropteroate (7,8-dihydropteroate or H2Pte) to form dihydrofolate (7,8-dihydrofolate monoglutamate or H2Pte-Glu). Also catalyzes successive additions of L-glutamate to tetrahydrofolate or 10-formyltetrahydrofolate or 5,10-methylenetetrahydrofolate, leading to folylpolyglutamate derivatives.</text>
</comment>
<evidence type="ECO:0000259" key="25">
    <source>
        <dbReference type="Pfam" id="PF08245"/>
    </source>
</evidence>
<dbReference type="Pfam" id="PF02875">
    <property type="entry name" value="Mur_ligase_C"/>
    <property type="match status" value="1"/>
</dbReference>
<evidence type="ECO:0000256" key="10">
    <source>
        <dbReference type="ARBA" id="ARBA00022598"/>
    </source>
</evidence>
<feature type="domain" description="Mur ligase C-terminal" evidence="24">
    <location>
        <begin position="293"/>
        <end position="414"/>
    </location>
</feature>
<dbReference type="PANTHER" id="PTHR11136:SF0">
    <property type="entry name" value="DIHYDROFOLATE SYNTHETASE-RELATED"/>
    <property type="match status" value="1"/>
</dbReference>
<evidence type="ECO:0000256" key="15">
    <source>
        <dbReference type="ARBA" id="ARBA00022909"/>
    </source>
</evidence>
<dbReference type="Gene3D" id="3.90.190.20">
    <property type="entry name" value="Mur ligase, C-terminal domain"/>
    <property type="match status" value="1"/>
</dbReference>
<evidence type="ECO:0000256" key="23">
    <source>
        <dbReference type="PIRNR" id="PIRNR001563"/>
    </source>
</evidence>
<evidence type="ECO:0000256" key="11">
    <source>
        <dbReference type="ARBA" id="ARBA00022723"/>
    </source>
</evidence>
<dbReference type="OrthoDB" id="9809356at2"/>
<evidence type="ECO:0000256" key="4">
    <source>
        <dbReference type="ARBA" id="ARBA00005150"/>
    </source>
</evidence>
<dbReference type="GO" id="GO:0046654">
    <property type="term" value="P:tetrahydrofolate biosynthetic process"/>
    <property type="evidence" value="ECO:0007669"/>
    <property type="project" value="UniProtKB-UniPathway"/>
</dbReference>
<evidence type="ECO:0000256" key="7">
    <source>
        <dbReference type="ARBA" id="ARBA00013023"/>
    </source>
</evidence>
<evidence type="ECO:0000256" key="19">
    <source>
        <dbReference type="ARBA" id="ARBA00047493"/>
    </source>
</evidence>
<dbReference type="InterPro" id="IPR004101">
    <property type="entry name" value="Mur_ligase_C"/>
</dbReference>
<dbReference type="GO" id="GO:0046872">
    <property type="term" value="F:metal ion binding"/>
    <property type="evidence" value="ECO:0007669"/>
    <property type="project" value="UniProtKB-KW"/>
</dbReference>
<keyword evidence="13 23" id="KW-0067">ATP-binding</keyword>
<dbReference type="InterPro" id="IPR036565">
    <property type="entry name" value="Mur-like_cat_sf"/>
</dbReference>
<evidence type="ECO:0000256" key="1">
    <source>
        <dbReference type="ARBA" id="ARBA00001946"/>
    </source>
</evidence>
<evidence type="ECO:0000256" key="13">
    <source>
        <dbReference type="ARBA" id="ARBA00022840"/>
    </source>
</evidence>
<comment type="catalytic activity">
    <reaction evidence="21">
        <text>(6R)-5,10-methylenetetrahydrofolyl-(gamma-L-Glu)(n) + L-glutamate + ATP = (6R)-5,10-methylenetetrahydrofolyl-(gamma-L-Glu)(n+1) + ADP + phosphate + H(+)</text>
        <dbReference type="Rhea" id="RHEA:51912"/>
        <dbReference type="Rhea" id="RHEA-COMP:13257"/>
        <dbReference type="Rhea" id="RHEA-COMP:13258"/>
        <dbReference type="ChEBI" id="CHEBI:15378"/>
        <dbReference type="ChEBI" id="CHEBI:29985"/>
        <dbReference type="ChEBI" id="CHEBI:30616"/>
        <dbReference type="ChEBI" id="CHEBI:43474"/>
        <dbReference type="ChEBI" id="CHEBI:136572"/>
        <dbReference type="ChEBI" id="CHEBI:456216"/>
        <dbReference type="EC" id="6.3.2.17"/>
    </reaction>
</comment>
<evidence type="ECO:0000256" key="17">
    <source>
        <dbReference type="ARBA" id="ARBA00030592"/>
    </source>
</evidence>
<dbReference type="STRING" id="83765.SAMN05660284_00181"/>
<dbReference type="InterPro" id="IPR001645">
    <property type="entry name" value="Folylpolyglutamate_synth"/>
</dbReference>
<comment type="cofactor">
    <cofactor evidence="1">
        <name>Mg(2+)</name>
        <dbReference type="ChEBI" id="CHEBI:18420"/>
    </cofactor>
</comment>
<accession>A0A1I4V9E0</accession>
<keyword evidence="12 23" id="KW-0547">Nucleotide-binding</keyword>
<evidence type="ECO:0000256" key="12">
    <source>
        <dbReference type="ARBA" id="ARBA00022741"/>
    </source>
</evidence>
<dbReference type="GO" id="GO:0004326">
    <property type="term" value="F:tetrahydrofolylpolyglutamate synthase activity"/>
    <property type="evidence" value="ECO:0007669"/>
    <property type="project" value="UniProtKB-EC"/>
</dbReference>
<dbReference type="AlphaFoldDB" id="A0A1I4V9E0"/>
<comment type="catalytic activity">
    <reaction evidence="22">
        <text>7,8-dihydropteroate + L-glutamate + ATP = 7,8-dihydrofolate + ADP + phosphate + H(+)</text>
        <dbReference type="Rhea" id="RHEA:23584"/>
        <dbReference type="ChEBI" id="CHEBI:15378"/>
        <dbReference type="ChEBI" id="CHEBI:17839"/>
        <dbReference type="ChEBI" id="CHEBI:29985"/>
        <dbReference type="ChEBI" id="CHEBI:30616"/>
        <dbReference type="ChEBI" id="CHEBI:43474"/>
        <dbReference type="ChEBI" id="CHEBI:57451"/>
        <dbReference type="ChEBI" id="CHEBI:456216"/>
        <dbReference type="EC" id="6.3.2.12"/>
    </reaction>
</comment>
<dbReference type="InterPro" id="IPR013221">
    <property type="entry name" value="Mur_ligase_cen"/>
</dbReference>
<evidence type="ECO:0000256" key="2">
    <source>
        <dbReference type="ARBA" id="ARBA00002714"/>
    </source>
</evidence>
<dbReference type="PIRSF" id="PIRSF001563">
    <property type="entry name" value="Folylpolyglu_synth"/>
    <property type="match status" value="1"/>
</dbReference>
<evidence type="ECO:0000256" key="22">
    <source>
        <dbReference type="ARBA" id="ARBA00049161"/>
    </source>
</evidence>
<evidence type="ECO:0000256" key="20">
    <source>
        <dbReference type="ARBA" id="ARBA00047808"/>
    </source>
</evidence>
<organism evidence="26 27">
    <name type="scientific">Formivibrio citricus</name>
    <dbReference type="NCBI Taxonomy" id="83765"/>
    <lineage>
        <taxon>Bacteria</taxon>
        <taxon>Pseudomonadati</taxon>
        <taxon>Pseudomonadota</taxon>
        <taxon>Betaproteobacteria</taxon>
        <taxon>Neisseriales</taxon>
        <taxon>Chitinibacteraceae</taxon>
        <taxon>Formivibrio</taxon>
    </lineage>
</organism>
<name>A0A1I4V9E0_9NEIS</name>
<evidence type="ECO:0000256" key="14">
    <source>
        <dbReference type="ARBA" id="ARBA00022842"/>
    </source>
</evidence>
<sequence length="426" mass="45036">MPLFDAATLDGWLAHLESLHPNTIDMGLARVGKVRDAMGLFPVSPVITVGGTNGKGSVCAMLSAIFKAAGYRVGTYTSPHLLHYNERVMIDLQPASDEALLAGFRAVEAARGDTALTYFEFGTLAAMRQFVDAGVDVAVLEIGLGGRLDAVNVFEPDAAAVVSVALDHEAWLGNTREAVGFEKAGIYRAGKVAVCADPEPPHSLLDHAKTIGADLRLIGCDFGFSRQAEEPVWSWWGRGGVEFGGLPMPALQGSYQLGNAATALALLDAVKDSLPVNAEAVRQGLQNVRWPARFQVLPGHPAVILDVGHNPHAARVLRANLEAMKGHARTLAVFGMMQDKDIAGVIGLLADCVDSWYVAAPALPRAASAAVLTETIGSLAPHAAVECHESIAQAWYAACKEAGEDDRILAFGSFYTVAEVMAASEC</sequence>
<dbReference type="EMBL" id="FOVE01000001">
    <property type="protein sequence ID" value="SFM97785.1"/>
    <property type="molecule type" value="Genomic_DNA"/>
</dbReference>
<dbReference type="GO" id="GO:0046656">
    <property type="term" value="P:folic acid biosynthetic process"/>
    <property type="evidence" value="ECO:0007669"/>
    <property type="project" value="UniProtKB-KW"/>
</dbReference>
<comment type="catalytic activity">
    <reaction evidence="20">
        <text>10-formyltetrahydrofolyl-(gamma-L-Glu)(n) + L-glutamate + ATP = 10-formyltetrahydrofolyl-(gamma-L-Glu)(n+1) + ADP + phosphate + H(+)</text>
        <dbReference type="Rhea" id="RHEA:51904"/>
        <dbReference type="Rhea" id="RHEA-COMP:13088"/>
        <dbReference type="Rhea" id="RHEA-COMP:14300"/>
        <dbReference type="ChEBI" id="CHEBI:15378"/>
        <dbReference type="ChEBI" id="CHEBI:29985"/>
        <dbReference type="ChEBI" id="CHEBI:30616"/>
        <dbReference type="ChEBI" id="CHEBI:43474"/>
        <dbReference type="ChEBI" id="CHEBI:134413"/>
        <dbReference type="ChEBI" id="CHEBI:456216"/>
        <dbReference type="EC" id="6.3.2.17"/>
    </reaction>
</comment>
<dbReference type="GO" id="GO:0005737">
    <property type="term" value="C:cytoplasm"/>
    <property type="evidence" value="ECO:0007669"/>
    <property type="project" value="TreeGrafter"/>
</dbReference>
<dbReference type="EC" id="6.3.2.17" evidence="8"/>
<dbReference type="NCBIfam" id="NF008101">
    <property type="entry name" value="PRK10846.1"/>
    <property type="match status" value="1"/>
</dbReference>
<evidence type="ECO:0000256" key="16">
    <source>
        <dbReference type="ARBA" id="ARBA00030048"/>
    </source>
</evidence>
<keyword evidence="10 23" id="KW-0436">Ligase</keyword>
<dbReference type="InterPro" id="IPR036615">
    <property type="entry name" value="Mur_ligase_C_dom_sf"/>
</dbReference>
<comment type="catalytic activity">
    <reaction evidence="19">
        <text>(6S)-5,6,7,8-tetrahydrofolyl-(gamma-L-Glu)(n) + L-glutamate + ATP = (6S)-5,6,7,8-tetrahydrofolyl-(gamma-L-Glu)(n+1) + ADP + phosphate + H(+)</text>
        <dbReference type="Rhea" id="RHEA:10580"/>
        <dbReference type="Rhea" id="RHEA-COMP:14738"/>
        <dbReference type="Rhea" id="RHEA-COMP:14740"/>
        <dbReference type="ChEBI" id="CHEBI:15378"/>
        <dbReference type="ChEBI" id="CHEBI:29985"/>
        <dbReference type="ChEBI" id="CHEBI:30616"/>
        <dbReference type="ChEBI" id="CHEBI:43474"/>
        <dbReference type="ChEBI" id="CHEBI:141005"/>
        <dbReference type="ChEBI" id="CHEBI:456216"/>
        <dbReference type="EC" id="6.3.2.17"/>
    </reaction>
</comment>
<dbReference type="RefSeq" id="WP_091189804.1">
    <property type="nucleotide sequence ID" value="NZ_FOVE01000001.1"/>
</dbReference>
<evidence type="ECO:0000256" key="3">
    <source>
        <dbReference type="ARBA" id="ARBA00004799"/>
    </source>
</evidence>
<keyword evidence="11" id="KW-0479">Metal-binding</keyword>
<dbReference type="FunFam" id="3.40.1190.10:FF:000004">
    <property type="entry name" value="Dihydrofolate synthase/folylpolyglutamate synthase"/>
    <property type="match status" value="1"/>
</dbReference>
<comment type="similarity">
    <text evidence="5 23">Belongs to the folylpolyglutamate synthase family.</text>
</comment>
<comment type="pathway">
    <text evidence="3">Cofactor biosynthesis; tetrahydrofolate biosynthesis; 7,8-dihydrofolate from 2-amino-4-hydroxy-6-hydroxymethyl-7,8-dihydropteridine diphosphate and 4-aminobenzoate: step 2/2.</text>
</comment>
<evidence type="ECO:0000313" key="26">
    <source>
        <dbReference type="EMBL" id="SFM97785.1"/>
    </source>
</evidence>
<evidence type="ECO:0000256" key="6">
    <source>
        <dbReference type="ARBA" id="ARBA00011245"/>
    </source>
</evidence>
<dbReference type="SUPFAM" id="SSF53623">
    <property type="entry name" value="MurD-like peptide ligases, catalytic domain"/>
    <property type="match status" value="1"/>
</dbReference>
<comment type="pathway">
    <text evidence="4">Cofactor biosynthesis; tetrahydrofolylpolyglutamate biosynthesis.</text>
</comment>
<proteinExistence type="inferred from homology"/>
<dbReference type="Pfam" id="PF08245">
    <property type="entry name" value="Mur_ligase_M"/>
    <property type="match status" value="1"/>
</dbReference>
<protein>
    <recommendedName>
        <fullName evidence="9">Dihydrofolate synthase/folylpolyglutamate synthase</fullName>
        <ecNumber evidence="7">6.3.2.12</ecNumber>
        <ecNumber evidence="8">6.3.2.17</ecNumber>
    </recommendedName>
    <alternativeName>
        <fullName evidence="18">Folylpoly-gamma-glutamate synthetase-dihydrofolate synthetase</fullName>
    </alternativeName>
    <alternativeName>
        <fullName evidence="16">Folylpolyglutamate synthetase</fullName>
    </alternativeName>
    <alternativeName>
        <fullName evidence="17">Tetrahydrofolylpolyglutamate synthase</fullName>
    </alternativeName>
</protein>
<keyword evidence="14" id="KW-0460">Magnesium</keyword>
<dbReference type="GO" id="GO:0008841">
    <property type="term" value="F:dihydrofolate synthase activity"/>
    <property type="evidence" value="ECO:0007669"/>
    <property type="project" value="UniProtKB-EC"/>
</dbReference>
<evidence type="ECO:0000256" key="5">
    <source>
        <dbReference type="ARBA" id="ARBA00008276"/>
    </source>
</evidence>
<keyword evidence="27" id="KW-1185">Reference proteome</keyword>
<evidence type="ECO:0000259" key="24">
    <source>
        <dbReference type="Pfam" id="PF02875"/>
    </source>
</evidence>
<dbReference type="SUPFAM" id="SSF53244">
    <property type="entry name" value="MurD-like peptide ligases, peptide-binding domain"/>
    <property type="match status" value="1"/>
</dbReference>
<evidence type="ECO:0000313" key="27">
    <source>
        <dbReference type="Proteomes" id="UP000242869"/>
    </source>
</evidence>
<evidence type="ECO:0000256" key="9">
    <source>
        <dbReference type="ARBA" id="ARBA00019357"/>
    </source>
</evidence>
<dbReference type="EC" id="6.3.2.12" evidence="7"/>
<dbReference type="Proteomes" id="UP000242869">
    <property type="component" value="Unassembled WGS sequence"/>
</dbReference>
<dbReference type="NCBIfam" id="TIGR01499">
    <property type="entry name" value="folC"/>
    <property type="match status" value="1"/>
</dbReference>
<dbReference type="GO" id="GO:0005524">
    <property type="term" value="F:ATP binding"/>
    <property type="evidence" value="ECO:0007669"/>
    <property type="project" value="UniProtKB-KW"/>
</dbReference>
<dbReference type="UniPathway" id="UPA00077">
    <property type="reaction ID" value="UER00157"/>
</dbReference>
<evidence type="ECO:0000256" key="18">
    <source>
        <dbReference type="ARBA" id="ARBA00032510"/>
    </source>
</evidence>
<evidence type="ECO:0000256" key="8">
    <source>
        <dbReference type="ARBA" id="ARBA00013025"/>
    </source>
</evidence>